<dbReference type="Gene3D" id="3.40.50.1580">
    <property type="entry name" value="Nucleoside phosphorylase domain"/>
    <property type="match status" value="1"/>
</dbReference>
<dbReference type="PANTHER" id="PTHR46082:SF11">
    <property type="entry name" value="AAA+ ATPASE DOMAIN-CONTAINING PROTEIN-RELATED"/>
    <property type="match status" value="1"/>
</dbReference>
<evidence type="ECO:0000313" key="2">
    <source>
        <dbReference type="Proteomes" id="UP000717696"/>
    </source>
</evidence>
<dbReference type="Proteomes" id="UP000717696">
    <property type="component" value="Unassembled WGS sequence"/>
</dbReference>
<comment type="caution">
    <text evidence="1">The sequence shown here is derived from an EMBL/GenBank/DDBJ whole genome shotgun (WGS) entry which is preliminary data.</text>
</comment>
<evidence type="ECO:0008006" key="3">
    <source>
        <dbReference type="Google" id="ProtNLM"/>
    </source>
</evidence>
<name>A0A9P9E007_9HYPO</name>
<evidence type="ECO:0000313" key="1">
    <source>
        <dbReference type="EMBL" id="KAH7129510.1"/>
    </source>
</evidence>
<organism evidence="1 2">
    <name type="scientific">Dactylonectria estremocensis</name>
    <dbReference type="NCBI Taxonomy" id="1079267"/>
    <lineage>
        <taxon>Eukaryota</taxon>
        <taxon>Fungi</taxon>
        <taxon>Dikarya</taxon>
        <taxon>Ascomycota</taxon>
        <taxon>Pezizomycotina</taxon>
        <taxon>Sordariomycetes</taxon>
        <taxon>Hypocreomycetidae</taxon>
        <taxon>Hypocreales</taxon>
        <taxon>Nectriaceae</taxon>
        <taxon>Dactylonectria</taxon>
    </lineage>
</organism>
<proteinExistence type="predicted"/>
<dbReference type="GO" id="GO:0009116">
    <property type="term" value="P:nucleoside metabolic process"/>
    <property type="evidence" value="ECO:0007669"/>
    <property type="project" value="InterPro"/>
</dbReference>
<dbReference type="SUPFAM" id="SSF53167">
    <property type="entry name" value="Purine and uridine phosphorylases"/>
    <property type="match status" value="1"/>
</dbReference>
<dbReference type="EMBL" id="JAGMUU010000021">
    <property type="protein sequence ID" value="KAH7129510.1"/>
    <property type="molecule type" value="Genomic_DNA"/>
</dbReference>
<protein>
    <recommendedName>
        <fullName evidence="3">Nucleoside phosphorylase domain-containing protein</fullName>
    </recommendedName>
</protein>
<gene>
    <name evidence="1" type="ORF">B0J13DRAFT_627345</name>
</gene>
<accession>A0A9P9E007</accession>
<sequence length="143" mass="16066">MPTQVGRWPASLRNRCIKAFLLDHEHERLDPAADDPNNYILGDVEGHNISIAYQGLGIMGETAATHVATNMLRTFEKIRFGLLVGVAGGAPGAPDPEDPRKDIRLGEAFSQHLQSCRRRLGWRFWQPRDTTLLNSHKTLSKPW</sequence>
<reference evidence="1" key="1">
    <citation type="journal article" date="2021" name="Nat. Commun.">
        <title>Genetic determinants of endophytism in the Arabidopsis root mycobiome.</title>
        <authorList>
            <person name="Mesny F."/>
            <person name="Miyauchi S."/>
            <person name="Thiergart T."/>
            <person name="Pickel B."/>
            <person name="Atanasova L."/>
            <person name="Karlsson M."/>
            <person name="Huettel B."/>
            <person name="Barry K.W."/>
            <person name="Haridas S."/>
            <person name="Chen C."/>
            <person name="Bauer D."/>
            <person name="Andreopoulos W."/>
            <person name="Pangilinan J."/>
            <person name="LaButti K."/>
            <person name="Riley R."/>
            <person name="Lipzen A."/>
            <person name="Clum A."/>
            <person name="Drula E."/>
            <person name="Henrissat B."/>
            <person name="Kohler A."/>
            <person name="Grigoriev I.V."/>
            <person name="Martin F.M."/>
            <person name="Hacquard S."/>
        </authorList>
    </citation>
    <scope>NUCLEOTIDE SEQUENCE</scope>
    <source>
        <strain evidence="1">MPI-CAGE-AT-0021</strain>
    </source>
</reference>
<dbReference type="AlphaFoldDB" id="A0A9P9E007"/>
<dbReference type="GO" id="GO:0003824">
    <property type="term" value="F:catalytic activity"/>
    <property type="evidence" value="ECO:0007669"/>
    <property type="project" value="InterPro"/>
</dbReference>
<dbReference type="PANTHER" id="PTHR46082">
    <property type="entry name" value="ATP/GTP-BINDING PROTEIN-RELATED"/>
    <property type="match status" value="1"/>
</dbReference>
<dbReference type="OrthoDB" id="20872at2759"/>
<dbReference type="InterPro" id="IPR035994">
    <property type="entry name" value="Nucleoside_phosphorylase_sf"/>
</dbReference>
<keyword evidence="2" id="KW-1185">Reference proteome</keyword>
<dbReference type="InterPro" id="IPR053137">
    <property type="entry name" value="NLR-like"/>
</dbReference>